<evidence type="ECO:0000256" key="5">
    <source>
        <dbReference type="ARBA" id="ARBA00023034"/>
    </source>
</evidence>
<dbReference type="GO" id="GO:0000139">
    <property type="term" value="C:Golgi membrane"/>
    <property type="evidence" value="ECO:0007669"/>
    <property type="project" value="UniProtKB-SubCell"/>
</dbReference>
<evidence type="ECO:0000256" key="2">
    <source>
        <dbReference type="ARBA" id="ARBA00010271"/>
    </source>
</evidence>
<name>A0AAE1SVP6_9SOLA</name>
<accession>A0AAE1SVP6</accession>
<keyword evidence="3" id="KW-0808">Transferase</keyword>
<dbReference type="GO" id="GO:0080116">
    <property type="term" value="F:glucuronoxylan glucuronosyltransferase activity"/>
    <property type="evidence" value="ECO:0007669"/>
    <property type="project" value="TreeGrafter"/>
</dbReference>
<evidence type="ECO:0000256" key="1">
    <source>
        <dbReference type="ARBA" id="ARBA00004323"/>
    </source>
</evidence>
<dbReference type="GO" id="GO:0010417">
    <property type="term" value="P:glucuronoxylan biosynthetic process"/>
    <property type="evidence" value="ECO:0007669"/>
    <property type="project" value="TreeGrafter"/>
</dbReference>
<comment type="similarity">
    <text evidence="2">Belongs to the glycosyltransferase 47 family.</text>
</comment>
<reference evidence="7" key="1">
    <citation type="submission" date="2023-12" db="EMBL/GenBank/DDBJ databases">
        <title>Genome assembly of Anisodus tanguticus.</title>
        <authorList>
            <person name="Wang Y.-J."/>
        </authorList>
    </citation>
    <scope>NUCLEOTIDE SEQUENCE</scope>
    <source>
        <strain evidence="7">KB-2021</strain>
        <tissue evidence="7">Leaf</tissue>
    </source>
</reference>
<dbReference type="Pfam" id="PF03016">
    <property type="entry name" value="Exostosin_GT47"/>
    <property type="match status" value="1"/>
</dbReference>
<dbReference type="InterPro" id="IPR040911">
    <property type="entry name" value="Exostosin_GT47"/>
</dbReference>
<sequence length="535" mass="60482">MAGRYDRNPFDDEEEVSPFALIFQFPVQVVGDTGYLKRSSPEKGVHWNLVGALTWDSEGEARGVTGGARWLQRWRRGEIEKKGGEGAAGGGVVMAWLVAGGGWKKNEMPFPNKSNMHCSPFRMISWVFLLLLPITIAVGKKLPHGASVTTERISGSAGDVLEDDPVGRLKVYIYELPSKYNKKLLQKDSRCLTHMFAAEIFMHRFLLSSAVRTLNPEEADWFYTPVYATCDLTPNGLPLPFKSPRIMRSAIQLISTNWPYWNRTEGADHFFLVPHDFGACFHYQEEKAIERGILPLLQRATLVQTFGQRNHVCLREGSITIPPYAPPQKMQGHLIPPDTPRSIFVYFRGLFYDVNNDPEGGYYARGARASIWENFKNNPLFDISTDHPTTYYEDMQRSIFCLCPLGWAPWSPRLVESVVFGCIPVIIADDIVLPFADAIPWEDIGVFIAEKDVPYLDTILTSIPPDLVLRKQRFLANPSMKKAMLFPQPAEPRDAFHQILNGLARKLPHDKTTYLKPGEKRLNWTAGPAGDLKPW</sequence>
<organism evidence="7 8">
    <name type="scientific">Anisodus tanguticus</name>
    <dbReference type="NCBI Taxonomy" id="243964"/>
    <lineage>
        <taxon>Eukaryota</taxon>
        <taxon>Viridiplantae</taxon>
        <taxon>Streptophyta</taxon>
        <taxon>Embryophyta</taxon>
        <taxon>Tracheophyta</taxon>
        <taxon>Spermatophyta</taxon>
        <taxon>Magnoliopsida</taxon>
        <taxon>eudicotyledons</taxon>
        <taxon>Gunneridae</taxon>
        <taxon>Pentapetalae</taxon>
        <taxon>asterids</taxon>
        <taxon>lamiids</taxon>
        <taxon>Solanales</taxon>
        <taxon>Solanaceae</taxon>
        <taxon>Solanoideae</taxon>
        <taxon>Hyoscyameae</taxon>
        <taxon>Anisodus</taxon>
    </lineage>
</organism>
<comment type="subcellular location">
    <subcellularLocation>
        <location evidence="1">Golgi apparatus membrane</location>
        <topology evidence="1">Single-pass type II membrane protein</topology>
    </subcellularLocation>
</comment>
<dbReference type="AlphaFoldDB" id="A0AAE1SVP6"/>
<proteinExistence type="inferred from homology"/>
<dbReference type="GO" id="GO:0009834">
    <property type="term" value="P:plant-type secondary cell wall biogenesis"/>
    <property type="evidence" value="ECO:0007669"/>
    <property type="project" value="TreeGrafter"/>
</dbReference>
<evidence type="ECO:0000259" key="6">
    <source>
        <dbReference type="Pfam" id="PF03016"/>
    </source>
</evidence>
<keyword evidence="3" id="KW-0328">Glycosyltransferase</keyword>
<keyword evidence="4" id="KW-0735">Signal-anchor</keyword>
<dbReference type="InterPro" id="IPR004263">
    <property type="entry name" value="Exostosin"/>
</dbReference>
<keyword evidence="4" id="KW-0812">Transmembrane</keyword>
<dbReference type="GO" id="GO:0047517">
    <property type="term" value="F:1,4-beta-D-xylan synthase activity"/>
    <property type="evidence" value="ECO:0007669"/>
    <property type="project" value="TreeGrafter"/>
</dbReference>
<evidence type="ECO:0000256" key="3">
    <source>
        <dbReference type="ARBA" id="ARBA00022676"/>
    </source>
</evidence>
<dbReference type="PANTHER" id="PTHR11062">
    <property type="entry name" value="EXOSTOSIN HEPARAN SULFATE GLYCOSYLTRANSFERASE -RELATED"/>
    <property type="match status" value="1"/>
</dbReference>
<evidence type="ECO:0000256" key="4">
    <source>
        <dbReference type="ARBA" id="ARBA00022968"/>
    </source>
</evidence>
<dbReference type="EMBL" id="JAVYJV010000002">
    <property type="protein sequence ID" value="KAK4377040.1"/>
    <property type="molecule type" value="Genomic_DNA"/>
</dbReference>
<keyword evidence="8" id="KW-1185">Reference proteome</keyword>
<feature type="domain" description="Exostosin GT47" evidence="6">
    <location>
        <begin position="168"/>
        <end position="463"/>
    </location>
</feature>
<evidence type="ECO:0000313" key="8">
    <source>
        <dbReference type="Proteomes" id="UP001291623"/>
    </source>
</evidence>
<dbReference type="PANTHER" id="PTHR11062:SF388">
    <property type="entry name" value="BETA-1,4-XYLOSYLTRANSFERASE IRX10L-RELATED"/>
    <property type="match status" value="1"/>
</dbReference>
<evidence type="ECO:0000313" key="7">
    <source>
        <dbReference type="EMBL" id="KAK4377040.1"/>
    </source>
</evidence>
<keyword evidence="5" id="KW-0333">Golgi apparatus</keyword>
<dbReference type="Proteomes" id="UP001291623">
    <property type="component" value="Unassembled WGS sequence"/>
</dbReference>
<gene>
    <name evidence="7" type="ORF">RND71_003336</name>
</gene>
<comment type="caution">
    <text evidence="7">The sequence shown here is derived from an EMBL/GenBank/DDBJ whole genome shotgun (WGS) entry which is preliminary data.</text>
</comment>
<protein>
    <recommendedName>
        <fullName evidence="6">Exostosin GT47 domain-containing protein</fullName>
    </recommendedName>
</protein>